<dbReference type="RefSeq" id="WP_308986025.1">
    <property type="nucleotide sequence ID" value="NZ_JARXIC010000027.1"/>
</dbReference>
<accession>A0ABU1AL94</accession>
<organism evidence="1 2">
    <name type="scientific">Thalassobacterium sedimentorum</name>
    <dbReference type="NCBI Taxonomy" id="3041258"/>
    <lineage>
        <taxon>Bacteria</taxon>
        <taxon>Pseudomonadati</taxon>
        <taxon>Verrucomicrobiota</taxon>
        <taxon>Opitutia</taxon>
        <taxon>Puniceicoccales</taxon>
        <taxon>Coraliomargaritaceae</taxon>
        <taxon>Thalassobacterium</taxon>
    </lineage>
</organism>
<dbReference type="Proteomes" id="UP001243717">
    <property type="component" value="Unassembled WGS sequence"/>
</dbReference>
<sequence>MKIQIRSSALEDLAKGRWFYDSQGLDIGSYFFDSVFSDIDSLSYSKIKEIPAQSAPKELQ</sequence>
<protein>
    <recommendedName>
        <fullName evidence="3">Type II toxin-antitoxin system RelE/ParE family toxin</fullName>
    </recommendedName>
</protein>
<comment type="caution">
    <text evidence="1">The sequence shown here is derived from an EMBL/GenBank/DDBJ whole genome shotgun (WGS) entry which is preliminary data.</text>
</comment>
<gene>
    <name evidence="1" type="ORF">QEH59_14170</name>
</gene>
<reference evidence="1 2" key="1">
    <citation type="submission" date="2023-04" db="EMBL/GenBank/DDBJ databases">
        <title>A novel bacteria isolated from coastal sediment.</title>
        <authorList>
            <person name="Liu X.-J."/>
            <person name="Du Z.-J."/>
        </authorList>
    </citation>
    <scope>NUCLEOTIDE SEQUENCE [LARGE SCALE GENOMIC DNA]</scope>
    <source>
        <strain evidence="1 2">SDUM461004</strain>
    </source>
</reference>
<proteinExistence type="predicted"/>
<name>A0ABU1AL94_9BACT</name>
<keyword evidence="2" id="KW-1185">Reference proteome</keyword>
<evidence type="ECO:0000313" key="2">
    <source>
        <dbReference type="Proteomes" id="UP001243717"/>
    </source>
</evidence>
<evidence type="ECO:0000313" key="1">
    <source>
        <dbReference type="EMBL" id="MDQ8195575.1"/>
    </source>
</evidence>
<dbReference type="EMBL" id="JARXIC010000027">
    <property type="protein sequence ID" value="MDQ8195575.1"/>
    <property type="molecule type" value="Genomic_DNA"/>
</dbReference>
<evidence type="ECO:0008006" key="3">
    <source>
        <dbReference type="Google" id="ProtNLM"/>
    </source>
</evidence>